<evidence type="ECO:0000313" key="2">
    <source>
        <dbReference type="Proteomes" id="UP000298125"/>
    </source>
</evidence>
<comment type="caution">
    <text evidence="1">The sequence shown here is derived from an EMBL/GenBank/DDBJ whole genome shotgun (WGS) entry which is preliminary data.</text>
</comment>
<accession>A0A4R9JKF0</accession>
<gene>
    <name evidence="1" type="ORF">EHQ49_00865</name>
</gene>
<evidence type="ECO:0000313" key="1">
    <source>
        <dbReference type="EMBL" id="TGL45969.1"/>
    </source>
</evidence>
<evidence type="ECO:0008006" key="3">
    <source>
        <dbReference type="Google" id="ProtNLM"/>
    </source>
</evidence>
<reference evidence="1" key="1">
    <citation type="journal article" date="2019" name="PLoS Negl. Trop. Dis.">
        <title>Revisiting the worldwide diversity of Leptospira species in the environment.</title>
        <authorList>
            <person name="Vincent A.T."/>
            <person name="Schiettekatte O."/>
            <person name="Bourhy P."/>
            <person name="Veyrier F.J."/>
            <person name="Picardeau M."/>
        </authorList>
    </citation>
    <scope>NUCLEOTIDE SEQUENCE [LARGE SCALE GENOMIC DNA]</scope>
    <source>
        <strain evidence="1">201702692</strain>
    </source>
</reference>
<name>A0A4R9JKF0_9LEPT</name>
<protein>
    <recommendedName>
        <fullName evidence="3">Uracil-DNA glycosylase-like domain-containing protein</fullName>
    </recommendedName>
</protein>
<dbReference type="EMBL" id="RQGA01000001">
    <property type="protein sequence ID" value="TGL45969.1"/>
    <property type="molecule type" value="Genomic_DNA"/>
</dbReference>
<proteinExistence type="predicted"/>
<keyword evidence="2" id="KW-1185">Reference proteome</keyword>
<dbReference type="RefSeq" id="WP_135575404.1">
    <property type="nucleotide sequence ID" value="NZ_RQGA01000001.1"/>
</dbReference>
<organism evidence="1 2">
    <name type="scientific">Leptospira perdikensis</name>
    <dbReference type="NCBI Taxonomy" id="2484948"/>
    <lineage>
        <taxon>Bacteria</taxon>
        <taxon>Pseudomonadati</taxon>
        <taxon>Spirochaetota</taxon>
        <taxon>Spirochaetia</taxon>
        <taxon>Leptospirales</taxon>
        <taxon>Leptospiraceae</taxon>
        <taxon>Leptospira</taxon>
    </lineage>
</organism>
<dbReference type="OrthoDB" id="2858884at2"/>
<dbReference type="Proteomes" id="UP000298125">
    <property type="component" value="Unassembled WGS sequence"/>
</dbReference>
<dbReference type="AlphaFoldDB" id="A0A4R9JKF0"/>
<sequence length="250" mass="28990">MKIKKEFENWAINLSGCDGGNLDGKIWLSGIEWGGGQNPKLLNFEKETKELANATPVRSSSETERILANKDRKNTYDLNAYKLLSVIAKNDHLDNFKFKEFILNERPFEKKSNYFKLNIYPISFRNTSDSLWNDEWKNKTGFENKYLYKLWCWKFRFSFLQNLVINHSPKLIICVGKTYITDFIFAFEGIDKLRAHNEINFHKVNNNDLACLKVNNGKTLLCITPFLTNAGNLVGNEIISAFGKKIRNLI</sequence>